<gene>
    <name evidence="1" type="ORF">Xmir_00124</name>
</gene>
<reference evidence="1 2" key="1">
    <citation type="journal article" date="2017" name="Nat. Microbiol.">
        <title>Natural product diversity associated with the nematode symbionts Photorhabdus and Xenorhabdus.</title>
        <authorList>
            <person name="Tobias N.J."/>
            <person name="Wolff H."/>
            <person name="Djahanschiri B."/>
            <person name="Grundmann F."/>
            <person name="Kronenwerth M."/>
            <person name="Shi Y.M."/>
            <person name="Simonyi S."/>
            <person name="Grun P."/>
            <person name="Shapiro-Ilan D."/>
            <person name="Pidot S.J."/>
            <person name="Stinear T.P."/>
            <person name="Ebersberger I."/>
            <person name="Bode H.B."/>
        </authorList>
    </citation>
    <scope>NUCLEOTIDE SEQUENCE [LARGE SCALE GENOMIC DNA]</scope>
    <source>
        <strain evidence="1 2">DSM 17902</strain>
    </source>
</reference>
<keyword evidence="2" id="KW-1185">Reference proteome</keyword>
<name>A0A2D0JWF9_9GAMM</name>
<accession>A0A2D0JWF9</accession>
<sequence>MNESAKINKYEIGSYILLCSDSYVDEQWKYDRYSLIDFIEEKIKDYDVKWVEVFLKCINVDEESYGSFLLNTEIDNELTILYLLHKIYLNSVEIEWLEESILNAVIAINPLITFDYRMLLAEFIIKKTKKKENIKSNLLNFIQKNKCISKLKRRKQYEKWKLATDGIDHIYPIPDNNDELDLIIYHASKNCTILNIITVIERVLFLSKAEMEPDAYYNNNVFENIKNDLTSCLLSPLDWIVSWDKEVVEFEGFNYSIAELLRILLLNGRYHIPDKRKRTLLLSFYRSVLRISSGAIIGLEAGVFHVEHGSLCSPSWYYMGRFSALGKGCKVDGVGGFAMLKGAFAGGGFIPILIHTHKHISSNGNTGIKERKVIKPCILEMKKYSRIPMSFIGIYEAVDYLEYDAPYNGLTSYSIR</sequence>
<evidence type="ECO:0000313" key="2">
    <source>
        <dbReference type="Proteomes" id="UP000221980"/>
    </source>
</evidence>
<dbReference type="EMBL" id="NITZ01000001">
    <property type="protein sequence ID" value="PHM50722.1"/>
    <property type="molecule type" value="Genomic_DNA"/>
</dbReference>
<dbReference type="RefSeq" id="WP_099112575.1">
    <property type="nucleotide sequence ID" value="NZ_CAWNQI010000001.1"/>
</dbReference>
<dbReference type="Proteomes" id="UP000221980">
    <property type="component" value="Unassembled WGS sequence"/>
</dbReference>
<organism evidence="1 2">
    <name type="scientific">Xenorhabdus miraniensis</name>
    <dbReference type="NCBI Taxonomy" id="351674"/>
    <lineage>
        <taxon>Bacteria</taxon>
        <taxon>Pseudomonadati</taxon>
        <taxon>Pseudomonadota</taxon>
        <taxon>Gammaproteobacteria</taxon>
        <taxon>Enterobacterales</taxon>
        <taxon>Morganellaceae</taxon>
        <taxon>Xenorhabdus</taxon>
    </lineage>
</organism>
<protein>
    <submittedName>
        <fullName evidence="1">Uncharacterized protein</fullName>
    </submittedName>
</protein>
<dbReference type="OrthoDB" id="3447494at2"/>
<proteinExistence type="predicted"/>
<comment type="caution">
    <text evidence="1">The sequence shown here is derived from an EMBL/GenBank/DDBJ whole genome shotgun (WGS) entry which is preliminary data.</text>
</comment>
<dbReference type="AlphaFoldDB" id="A0A2D0JWF9"/>
<evidence type="ECO:0000313" key="1">
    <source>
        <dbReference type="EMBL" id="PHM50722.1"/>
    </source>
</evidence>